<accession>A0A822Z154</accession>
<reference evidence="2 3" key="1">
    <citation type="journal article" date="2020" name="Mol. Biol. Evol.">
        <title>Distinct Expression and Methylation Patterns for Genes with Different Fates following a Single Whole-Genome Duplication in Flowering Plants.</title>
        <authorList>
            <person name="Shi T."/>
            <person name="Rahmani R.S."/>
            <person name="Gugger P.F."/>
            <person name="Wang M."/>
            <person name="Li H."/>
            <person name="Zhang Y."/>
            <person name="Li Z."/>
            <person name="Wang Q."/>
            <person name="Van de Peer Y."/>
            <person name="Marchal K."/>
            <person name="Chen J."/>
        </authorList>
    </citation>
    <scope>NUCLEOTIDE SEQUENCE [LARGE SCALE GENOMIC DNA]</scope>
    <source>
        <tissue evidence="2">Leaf</tissue>
    </source>
</reference>
<evidence type="ECO:0000256" key="1">
    <source>
        <dbReference type="SAM" id="MobiDB-lite"/>
    </source>
</evidence>
<comment type="caution">
    <text evidence="2">The sequence shown here is derived from an EMBL/GenBank/DDBJ whole genome shotgun (WGS) entry which is preliminary data.</text>
</comment>
<proteinExistence type="predicted"/>
<protein>
    <submittedName>
        <fullName evidence="2">Uncharacterized protein</fullName>
    </submittedName>
</protein>
<keyword evidence="3" id="KW-1185">Reference proteome</keyword>
<sequence>MHLNPNKEKFMSLKEGEPTLKVSESIPGCSSHNPDRVIDSHARVNQCYCGDNVTNNYDGRGSTTDKIPIEEEDSITELVCRKTIKGTLIRSYKNPVSETVKGTLFLRQWRK</sequence>
<dbReference type="AlphaFoldDB" id="A0A822Z154"/>
<name>A0A822Z154_NELNU</name>
<organism evidence="2 3">
    <name type="scientific">Nelumbo nucifera</name>
    <name type="common">Sacred lotus</name>
    <dbReference type="NCBI Taxonomy" id="4432"/>
    <lineage>
        <taxon>Eukaryota</taxon>
        <taxon>Viridiplantae</taxon>
        <taxon>Streptophyta</taxon>
        <taxon>Embryophyta</taxon>
        <taxon>Tracheophyta</taxon>
        <taxon>Spermatophyta</taxon>
        <taxon>Magnoliopsida</taxon>
        <taxon>Proteales</taxon>
        <taxon>Nelumbonaceae</taxon>
        <taxon>Nelumbo</taxon>
    </lineage>
</organism>
<dbReference type="EMBL" id="DUZY01000004">
    <property type="protein sequence ID" value="DAD36726.1"/>
    <property type="molecule type" value="Genomic_DNA"/>
</dbReference>
<gene>
    <name evidence="2" type="ORF">HUJ06_007367</name>
</gene>
<dbReference type="Proteomes" id="UP000607653">
    <property type="component" value="Unassembled WGS sequence"/>
</dbReference>
<feature type="compositionally biased region" description="Basic and acidic residues" evidence="1">
    <location>
        <begin position="1"/>
        <end position="18"/>
    </location>
</feature>
<evidence type="ECO:0000313" key="2">
    <source>
        <dbReference type="EMBL" id="DAD36726.1"/>
    </source>
</evidence>
<evidence type="ECO:0000313" key="3">
    <source>
        <dbReference type="Proteomes" id="UP000607653"/>
    </source>
</evidence>
<feature type="region of interest" description="Disordered" evidence="1">
    <location>
        <begin position="1"/>
        <end position="35"/>
    </location>
</feature>